<evidence type="ECO:0000313" key="2">
    <source>
        <dbReference type="EMBL" id="TVZ01593.1"/>
    </source>
</evidence>
<dbReference type="SUPFAM" id="SSF54909">
    <property type="entry name" value="Dimeric alpha+beta barrel"/>
    <property type="match status" value="1"/>
</dbReference>
<proteinExistence type="predicted"/>
<organism evidence="2 3">
    <name type="scientific">Trebonia kvetii</name>
    <dbReference type="NCBI Taxonomy" id="2480626"/>
    <lineage>
        <taxon>Bacteria</taxon>
        <taxon>Bacillati</taxon>
        <taxon>Actinomycetota</taxon>
        <taxon>Actinomycetes</taxon>
        <taxon>Streptosporangiales</taxon>
        <taxon>Treboniaceae</taxon>
        <taxon>Trebonia</taxon>
    </lineage>
</organism>
<dbReference type="Proteomes" id="UP000460272">
    <property type="component" value="Unassembled WGS sequence"/>
</dbReference>
<dbReference type="Gene3D" id="3.30.70.100">
    <property type="match status" value="1"/>
</dbReference>
<dbReference type="SMART" id="SM00886">
    <property type="entry name" value="Dabb"/>
    <property type="match status" value="1"/>
</dbReference>
<dbReference type="Pfam" id="PF07876">
    <property type="entry name" value="Dabb"/>
    <property type="match status" value="1"/>
</dbReference>
<dbReference type="InterPro" id="IPR013097">
    <property type="entry name" value="Dabb"/>
</dbReference>
<feature type="domain" description="Stress-response A/B barrel" evidence="1">
    <location>
        <begin position="2"/>
        <end position="95"/>
    </location>
</feature>
<dbReference type="RefSeq" id="WP_145858319.1">
    <property type="nucleotide sequence ID" value="NZ_RPFW01000006.1"/>
</dbReference>
<dbReference type="PROSITE" id="PS51502">
    <property type="entry name" value="S_R_A_B_BARREL"/>
    <property type="match status" value="1"/>
</dbReference>
<name>A0A6P2BWM2_9ACTN</name>
<evidence type="ECO:0000259" key="1">
    <source>
        <dbReference type="PROSITE" id="PS51502"/>
    </source>
</evidence>
<sequence length="97" mass="10645">MIRHTALFKWTTEATDEQKAAVAAELASLPPIVPSIRGFVLGADVGVATGNFDFAVTADFDDEAGFFAYRDDPAHRDIISRTITPIMAQRVAVQFRF</sequence>
<dbReference type="OrthoDB" id="6637496at2"/>
<comment type="caution">
    <text evidence="2">The sequence shown here is derived from an EMBL/GenBank/DDBJ whole genome shotgun (WGS) entry which is preliminary data.</text>
</comment>
<dbReference type="AlphaFoldDB" id="A0A6P2BWM2"/>
<protein>
    <submittedName>
        <fullName evidence="2">Dabb family protein</fullName>
    </submittedName>
</protein>
<evidence type="ECO:0000313" key="3">
    <source>
        <dbReference type="Proteomes" id="UP000460272"/>
    </source>
</evidence>
<dbReference type="InterPro" id="IPR011008">
    <property type="entry name" value="Dimeric_a/b-barrel"/>
</dbReference>
<keyword evidence="3" id="KW-1185">Reference proteome</keyword>
<gene>
    <name evidence="2" type="ORF">EAS64_29345</name>
</gene>
<accession>A0A6P2BWM2</accession>
<reference evidence="2 3" key="1">
    <citation type="submission" date="2018-11" db="EMBL/GenBank/DDBJ databases">
        <title>Trebonia kvetii gen.nov., sp.nov., a novel acidophilic actinobacterium, and proposal of the new actinobacterial family Treboniaceae fam. nov.</title>
        <authorList>
            <person name="Rapoport D."/>
            <person name="Sagova-Mareckova M."/>
            <person name="Sedlacek I."/>
            <person name="Provaznik J."/>
            <person name="Kralova S."/>
            <person name="Pavlinic D."/>
            <person name="Benes V."/>
            <person name="Kopecky J."/>
        </authorList>
    </citation>
    <scope>NUCLEOTIDE SEQUENCE [LARGE SCALE GENOMIC DNA]</scope>
    <source>
        <strain evidence="2 3">15Tr583</strain>
    </source>
</reference>
<dbReference type="EMBL" id="RPFW01000006">
    <property type="protein sequence ID" value="TVZ01593.1"/>
    <property type="molecule type" value="Genomic_DNA"/>
</dbReference>